<sequence length="101" mass="11207">MRMNDHSGNIFTQLFAWIGTIAGVLGFTTQDLIYMFFGAVGLLISLASFINGRIDARRRRKEDEKRTAMIKAYLEEVSDKPIEDRPAAVSVVADVLAKAGE</sequence>
<dbReference type="Proteomes" id="UP001289659">
    <property type="component" value="Unassembled WGS sequence"/>
</dbReference>
<dbReference type="EMBL" id="ABPNFY010000023">
    <property type="protein sequence ID" value="EMB2809565.1"/>
    <property type="molecule type" value="Genomic_DNA"/>
</dbReference>
<evidence type="ECO:0000256" key="1">
    <source>
        <dbReference type="SAM" id="Phobius"/>
    </source>
</evidence>
<name>A0AAI9D728_9ENTR</name>
<evidence type="ECO:0000313" key="3">
    <source>
        <dbReference type="Proteomes" id="UP001289659"/>
    </source>
</evidence>
<dbReference type="AlphaFoldDB" id="A0AAI9D728"/>
<accession>A0AAI9D728</accession>
<evidence type="ECO:0000313" key="2">
    <source>
        <dbReference type="EMBL" id="EMB2809565.1"/>
    </source>
</evidence>
<organism evidence="2 3">
    <name type="scientific">Enterobacter hormaechei subsp. hoffmannii</name>
    <dbReference type="NCBI Taxonomy" id="1812934"/>
    <lineage>
        <taxon>Bacteria</taxon>
        <taxon>Pseudomonadati</taxon>
        <taxon>Pseudomonadota</taxon>
        <taxon>Gammaproteobacteria</taxon>
        <taxon>Enterobacterales</taxon>
        <taxon>Enterobacteriaceae</taxon>
        <taxon>Enterobacter</taxon>
        <taxon>Enterobacter cloacae complex</taxon>
    </lineage>
</organism>
<proteinExistence type="predicted"/>
<keyword evidence="1" id="KW-1133">Transmembrane helix</keyword>
<feature type="transmembrane region" description="Helical" evidence="1">
    <location>
        <begin position="33"/>
        <end position="51"/>
    </location>
</feature>
<protein>
    <recommendedName>
        <fullName evidence="4">Holin</fullName>
    </recommendedName>
</protein>
<dbReference type="RefSeq" id="WP_058676463.1">
    <property type="nucleotide sequence ID" value="NZ_JAYMYP010000034.1"/>
</dbReference>
<comment type="caution">
    <text evidence="2">The sequence shown here is derived from an EMBL/GenBank/DDBJ whole genome shotgun (WGS) entry which is preliminary data.</text>
</comment>
<feature type="transmembrane region" description="Helical" evidence="1">
    <location>
        <begin position="7"/>
        <end position="27"/>
    </location>
</feature>
<keyword evidence="1" id="KW-0472">Membrane</keyword>
<keyword evidence="1" id="KW-0812">Transmembrane</keyword>
<gene>
    <name evidence="2" type="ORF">U8038_004546</name>
</gene>
<evidence type="ECO:0008006" key="4">
    <source>
        <dbReference type="Google" id="ProtNLM"/>
    </source>
</evidence>
<reference evidence="2" key="1">
    <citation type="submission" date="2023-12" db="EMBL/GenBank/DDBJ databases">
        <authorList>
            <consortium name="Clinical and Environmental Microbiology Branch: Whole genome sequencing antimicrobial resistance pathogens in the healthcare setting"/>
        </authorList>
    </citation>
    <scope>NUCLEOTIDE SEQUENCE</scope>
    <source>
        <strain evidence="2">Clinical</strain>
    </source>
</reference>